<dbReference type="InterPro" id="IPR001878">
    <property type="entry name" value="Znf_CCHC"/>
</dbReference>
<comment type="caution">
    <text evidence="5">The sequence shown here is derived from an EMBL/GenBank/DDBJ whole genome shotgun (WGS) entry which is preliminary data.</text>
</comment>
<feature type="compositionally biased region" description="Basic residues" evidence="3">
    <location>
        <begin position="344"/>
        <end position="355"/>
    </location>
</feature>
<sequence length="817" mass="96318">MTFTDRQQKSYKKTTKTTKEQRPRVNLNQVLEEINWNIRSRENSLTRSPVSFSVQTSVETTRENSPEQSNDEESGSEREFQERVREFENYRTRTIEEARRSRRSRRNSNNNQPLEIVEEENIEEQELGGLREYLQEFEIEIEQEENNEEPIVENNIMDILALRSKKFRGDGTQDPVEWLKNYEKTARMNGWTDDQRKERIYTVLDDAADEWYNEVYTQTYGNGNDEWPTWIRLKELFLEQFCNRRWMNKWTKELEKLKQQPGESVDQYAARFKKIIRKGAPDMQNPDKLYHFKKGLRKGMLPLISMHNPEDIATVIELAQYYEEAEDLEEGLEPEESEDEIKVKPKTKRKIKKKKYESESSDEEIPVKKEKIKKKEVEVDPIEELTKKMNELTIKLAKTEGPQYNNNIRPRNHEIECYNCGKKGHLKRECRSTNQNNNYRSNYHDQNNSFRNNNYQNNYRDNNNRNNIPERNTPKNNFGNNNNQRGSTSTQFRNNRNNQNQTPAHYVSIEDGNEYETDEEDKEIIALWNEQLDSFGNPKETKKRPIEPELIYDYRTDPNNKKKRVQISSSKPKSMEWTPTKNNVRRPIIKTPGKVKNEEYTPKLLQGPELDIVKKLREQKIEITLPQLFKISSNEKRKVIEALRKPKEVSARFTNQEDSLRTTTLECDIIVNGYTVPATIDSGAATSIIARNTMEQLGFDIEEATNCKIISANGEKTESLGKIKDFPIEINDKVIPINMEVMETGAYHILLGNDWMMKAGASYDWSKQELTLNWRNQVIKTTASCKQNNNILESIEEEYESEDEEQIQVLFQENYIN</sequence>
<dbReference type="PROSITE" id="PS50158">
    <property type="entry name" value="ZF_CCHC"/>
    <property type="match status" value="1"/>
</dbReference>
<dbReference type="STRING" id="1348612.A0A397GVU1"/>
<dbReference type="InterPro" id="IPR036875">
    <property type="entry name" value="Znf_CCHC_sf"/>
</dbReference>
<dbReference type="PANTHER" id="PTHR33223:SF6">
    <property type="entry name" value="CCHC-TYPE DOMAIN-CONTAINING PROTEIN"/>
    <property type="match status" value="1"/>
</dbReference>
<keyword evidence="2" id="KW-0479">Metal-binding</keyword>
<dbReference type="SUPFAM" id="SSF57756">
    <property type="entry name" value="Retrovirus zinc finger-like domains"/>
    <property type="match status" value="1"/>
</dbReference>
<feature type="compositionally biased region" description="Polar residues" evidence="3">
    <location>
        <begin position="433"/>
        <end position="446"/>
    </location>
</feature>
<reference evidence="5 6" key="1">
    <citation type="submission" date="2018-08" db="EMBL/GenBank/DDBJ databases">
        <title>Genome and evolution of the arbuscular mycorrhizal fungus Diversispora epigaea (formerly Glomus versiforme) and its bacterial endosymbionts.</title>
        <authorList>
            <person name="Sun X."/>
            <person name="Fei Z."/>
            <person name="Harrison M."/>
        </authorList>
    </citation>
    <scope>NUCLEOTIDE SEQUENCE [LARGE SCALE GENOMIC DNA]</scope>
    <source>
        <strain evidence="5 6">IT104</strain>
    </source>
</reference>
<feature type="domain" description="CCHC-type" evidence="4">
    <location>
        <begin position="417"/>
        <end position="432"/>
    </location>
</feature>
<evidence type="ECO:0000313" key="6">
    <source>
        <dbReference type="Proteomes" id="UP000266861"/>
    </source>
</evidence>
<evidence type="ECO:0000313" key="5">
    <source>
        <dbReference type="EMBL" id="RHZ55131.1"/>
    </source>
</evidence>
<feature type="region of interest" description="Disordered" evidence="3">
    <location>
        <begin position="96"/>
        <end position="115"/>
    </location>
</feature>
<feature type="region of interest" description="Disordered" evidence="3">
    <location>
        <begin position="327"/>
        <end position="365"/>
    </location>
</feature>
<keyword evidence="1" id="KW-0645">Protease</keyword>
<name>A0A397GVU1_9GLOM</name>
<feature type="region of interest" description="Disordered" evidence="3">
    <location>
        <begin position="558"/>
        <end position="579"/>
    </location>
</feature>
<dbReference type="Gene3D" id="2.40.70.10">
    <property type="entry name" value="Acid Proteases"/>
    <property type="match status" value="1"/>
</dbReference>
<evidence type="ECO:0000256" key="2">
    <source>
        <dbReference type="PROSITE-ProRule" id="PRU00047"/>
    </source>
</evidence>
<dbReference type="EMBL" id="PQFF01000372">
    <property type="protein sequence ID" value="RHZ55131.1"/>
    <property type="molecule type" value="Genomic_DNA"/>
</dbReference>
<gene>
    <name evidence="5" type="ORF">Glove_420g37</name>
</gene>
<dbReference type="PANTHER" id="PTHR33223">
    <property type="entry name" value="CCHC-TYPE DOMAIN-CONTAINING PROTEIN"/>
    <property type="match status" value="1"/>
</dbReference>
<keyword evidence="1" id="KW-0378">Hydrolase</keyword>
<dbReference type="Gene3D" id="4.10.60.10">
    <property type="entry name" value="Zinc finger, CCHC-type"/>
    <property type="match status" value="1"/>
</dbReference>
<dbReference type="Proteomes" id="UP000266861">
    <property type="component" value="Unassembled WGS sequence"/>
</dbReference>
<dbReference type="GO" id="GO:0003676">
    <property type="term" value="F:nucleic acid binding"/>
    <property type="evidence" value="ECO:0007669"/>
    <property type="project" value="InterPro"/>
</dbReference>
<feature type="compositionally biased region" description="Acidic residues" evidence="3">
    <location>
        <begin position="327"/>
        <end position="339"/>
    </location>
</feature>
<evidence type="ECO:0000259" key="4">
    <source>
        <dbReference type="PROSITE" id="PS50158"/>
    </source>
</evidence>
<dbReference type="Pfam" id="PF03732">
    <property type="entry name" value="Retrotrans_gag"/>
    <property type="match status" value="1"/>
</dbReference>
<dbReference type="OrthoDB" id="5596707at2759"/>
<feature type="compositionally biased region" description="Polar residues" evidence="3">
    <location>
        <begin position="45"/>
        <end position="59"/>
    </location>
</feature>
<dbReference type="AlphaFoldDB" id="A0A397GVU1"/>
<feature type="region of interest" description="Disordered" evidence="3">
    <location>
        <begin position="433"/>
        <end position="507"/>
    </location>
</feature>
<dbReference type="GO" id="GO:0008270">
    <property type="term" value="F:zinc ion binding"/>
    <property type="evidence" value="ECO:0007669"/>
    <property type="project" value="UniProtKB-KW"/>
</dbReference>
<feature type="compositionally biased region" description="Polar residues" evidence="3">
    <location>
        <begin position="566"/>
        <end position="579"/>
    </location>
</feature>
<accession>A0A397GVU1</accession>
<dbReference type="SUPFAM" id="SSF50630">
    <property type="entry name" value="Acid proteases"/>
    <property type="match status" value="1"/>
</dbReference>
<proteinExistence type="predicted"/>
<organism evidence="5 6">
    <name type="scientific">Diversispora epigaea</name>
    <dbReference type="NCBI Taxonomy" id="1348612"/>
    <lineage>
        <taxon>Eukaryota</taxon>
        <taxon>Fungi</taxon>
        <taxon>Fungi incertae sedis</taxon>
        <taxon>Mucoromycota</taxon>
        <taxon>Glomeromycotina</taxon>
        <taxon>Glomeromycetes</taxon>
        <taxon>Diversisporales</taxon>
        <taxon>Diversisporaceae</taxon>
        <taxon>Diversispora</taxon>
    </lineage>
</organism>
<protein>
    <recommendedName>
        <fullName evidence="4">CCHC-type domain-containing protein</fullName>
    </recommendedName>
</protein>
<dbReference type="Pfam" id="PF00098">
    <property type="entry name" value="zf-CCHC"/>
    <property type="match status" value="1"/>
</dbReference>
<dbReference type="PROSITE" id="PS00141">
    <property type="entry name" value="ASP_PROTEASE"/>
    <property type="match status" value="1"/>
</dbReference>
<feature type="compositionally biased region" description="Low complexity" evidence="3">
    <location>
        <begin position="447"/>
        <end position="483"/>
    </location>
</feature>
<dbReference type="InterPro" id="IPR005162">
    <property type="entry name" value="Retrotrans_gag_dom"/>
</dbReference>
<keyword evidence="6" id="KW-1185">Reference proteome</keyword>
<dbReference type="GO" id="GO:0004190">
    <property type="term" value="F:aspartic-type endopeptidase activity"/>
    <property type="evidence" value="ECO:0007669"/>
    <property type="project" value="UniProtKB-KW"/>
</dbReference>
<dbReference type="GO" id="GO:0006508">
    <property type="term" value="P:proteolysis"/>
    <property type="evidence" value="ECO:0007669"/>
    <property type="project" value="InterPro"/>
</dbReference>
<evidence type="ECO:0000256" key="1">
    <source>
        <dbReference type="ARBA" id="ARBA00022750"/>
    </source>
</evidence>
<dbReference type="InterPro" id="IPR001969">
    <property type="entry name" value="Aspartic_peptidase_AS"/>
</dbReference>
<dbReference type="SMART" id="SM00343">
    <property type="entry name" value="ZnF_C2HC"/>
    <property type="match status" value="1"/>
</dbReference>
<dbReference type="InterPro" id="IPR021109">
    <property type="entry name" value="Peptidase_aspartic_dom_sf"/>
</dbReference>
<dbReference type="Pfam" id="PF13975">
    <property type="entry name" value="gag-asp_proteas"/>
    <property type="match status" value="1"/>
</dbReference>
<feature type="region of interest" description="Disordered" evidence="3">
    <location>
        <begin position="45"/>
        <end position="85"/>
    </location>
</feature>
<evidence type="ECO:0000256" key="3">
    <source>
        <dbReference type="SAM" id="MobiDB-lite"/>
    </source>
</evidence>
<keyword evidence="2" id="KW-0862">Zinc</keyword>
<feature type="compositionally biased region" description="Basic and acidic residues" evidence="3">
    <location>
        <begin position="75"/>
        <end position="85"/>
    </location>
</feature>
<dbReference type="CDD" id="cd00303">
    <property type="entry name" value="retropepsin_like"/>
    <property type="match status" value="1"/>
</dbReference>
<feature type="region of interest" description="Disordered" evidence="3">
    <location>
        <begin position="1"/>
        <end position="24"/>
    </location>
</feature>
<keyword evidence="1" id="KW-0064">Aspartyl protease</keyword>
<keyword evidence="2" id="KW-0863">Zinc-finger</keyword>